<reference evidence="2" key="1">
    <citation type="journal article" date="2022" name="Mol. Ecol. Resour.">
        <title>The genomes of chicory, endive, great burdock and yacon provide insights into Asteraceae palaeo-polyploidization history and plant inulin production.</title>
        <authorList>
            <person name="Fan W."/>
            <person name="Wang S."/>
            <person name="Wang H."/>
            <person name="Wang A."/>
            <person name="Jiang F."/>
            <person name="Liu H."/>
            <person name="Zhao H."/>
            <person name="Xu D."/>
            <person name="Zhang Y."/>
        </authorList>
    </citation>
    <scope>NUCLEOTIDE SEQUENCE [LARGE SCALE GENOMIC DNA]</scope>
    <source>
        <strain evidence="2">cv. Niubang</strain>
    </source>
</reference>
<evidence type="ECO:0000313" key="1">
    <source>
        <dbReference type="EMBL" id="KAI3693469.1"/>
    </source>
</evidence>
<name>A0ACB8Z724_ARCLA</name>
<dbReference type="EMBL" id="CM042057">
    <property type="protein sequence ID" value="KAI3693469.1"/>
    <property type="molecule type" value="Genomic_DNA"/>
</dbReference>
<protein>
    <submittedName>
        <fullName evidence="1">Uncharacterized protein</fullName>
    </submittedName>
</protein>
<keyword evidence="2" id="KW-1185">Reference proteome</keyword>
<proteinExistence type="predicted"/>
<gene>
    <name evidence="1" type="ORF">L6452_33304</name>
</gene>
<comment type="caution">
    <text evidence="1">The sequence shown here is derived from an EMBL/GenBank/DDBJ whole genome shotgun (WGS) entry which is preliminary data.</text>
</comment>
<sequence length="70" mass="7691">MIDNNFGSCGLLIVKVLVLLLAIKISSDTVSQSAMEYGSSDISFSKLFMRERDSRCGVTVQTSVEISGWR</sequence>
<reference evidence="1 2" key="2">
    <citation type="journal article" date="2022" name="Mol. Ecol. Resour.">
        <title>The genomes of chicory, endive, great burdock and yacon provide insights into Asteraceae paleo-polyploidization history and plant inulin production.</title>
        <authorList>
            <person name="Fan W."/>
            <person name="Wang S."/>
            <person name="Wang H."/>
            <person name="Wang A."/>
            <person name="Jiang F."/>
            <person name="Liu H."/>
            <person name="Zhao H."/>
            <person name="Xu D."/>
            <person name="Zhang Y."/>
        </authorList>
    </citation>
    <scope>NUCLEOTIDE SEQUENCE [LARGE SCALE GENOMIC DNA]</scope>
    <source>
        <strain evidence="2">cv. Niubang</strain>
    </source>
</reference>
<dbReference type="Proteomes" id="UP001055879">
    <property type="component" value="Linkage Group LG11"/>
</dbReference>
<accession>A0ACB8Z724</accession>
<evidence type="ECO:0000313" key="2">
    <source>
        <dbReference type="Proteomes" id="UP001055879"/>
    </source>
</evidence>
<organism evidence="1 2">
    <name type="scientific">Arctium lappa</name>
    <name type="common">Greater burdock</name>
    <name type="synonym">Lappa major</name>
    <dbReference type="NCBI Taxonomy" id="4217"/>
    <lineage>
        <taxon>Eukaryota</taxon>
        <taxon>Viridiplantae</taxon>
        <taxon>Streptophyta</taxon>
        <taxon>Embryophyta</taxon>
        <taxon>Tracheophyta</taxon>
        <taxon>Spermatophyta</taxon>
        <taxon>Magnoliopsida</taxon>
        <taxon>eudicotyledons</taxon>
        <taxon>Gunneridae</taxon>
        <taxon>Pentapetalae</taxon>
        <taxon>asterids</taxon>
        <taxon>campanulids</taxon>
        <taxon>Asterales</taxon>
        <taxon>Asteraceae</taxon>
        <taxon>Carduoideae</taxon>
        <taxon>Cardueae</taxon>
        <taxon>Arctiinae</taxon>
        <taxon>Arctium</taxon>
    </lineage>
</organism>